<reference evidence="1 2" key="1">
    <citation type="journal article" date="2021" name="BMC Genomics">
        <title>Datura genome reveals duplications of psychoactive alkaloid biosynthetic genes and high mutation rate following tissue culture.</title>
        <authorList>
            <person name="Rajewski A."/>
            <person name="Carter-House D."/>
            <person name="Stajich J."/>
            <person name="Litt A."/>
        </authorList>
    </citation>
    <scope>NUCLEOTIDE SEQUENCE [LARGE SCALE GENOMIC DNA]</scope>
    <source>
        <strain evidence="1">AR-01</strain>
    </source>
</reference>
<accession>A0ABS8VFQ2</accession>
<evidence type="ECO:0000313" key="1">
    <source>
        <dbReference type="EMBL" id="MCD9645591.1"/>
    </source>
</evidence>
<organism evidence="1 2">
    <name type="scientific">Datura stramonium</name>
    <name type="common">Jimsonweed</name>
    <name type="synonym">Common thornapple</name>
    <dbReference type="NCBI Taxonomy" id="4076"/>
    <lineage>
        <taxon>Eukaryota</taxon>
        <taxon>Viridiplantae</taxon>
        <taxon>Streptophyta</taxon>
        <taxon>Embryophyta</taxon>
        <taxon>Tracheophyta</taxon>
        <taxon>Spermatophyta</taxon>
        <taxon>Magnoliopsida</taxon>
        <taxon>eudicotyledons</taxon>
        <taxon>Gunneridae</taxon>
        <taxon>Pentapetalae</taxon>
        <taxon>asterids</taxon>
        <taxon>lamiids</taxon>
        <taxon>Solanales</taxon>
        <taxon>Solanaceae</taxon>
        <taxon>Solanoideae</taxon>
        <taxon>Datureae</taxon>
        <taxon>Datura</taxon>
    </lineage>
</organism>
<comment type="caution">
    <text evidence="1">The sequence shown here is derived from an EMBL/GenBank/DDBJ whole genome shotgun (WGS) entry which is preliminary data.</text>
</comment>
<proteinExistence type="predicted"/>
<gene>
    <name evidence="1" type="ORF">HAX54_034607</name>
</gene>
<sequence length="252" mass="28679">MIRKDTVIRKDTKHANEAEALNYEGREEVQKGKDTKVKQNVDNMEVDKPSPVTGVNSKKSRRLVTADEPIFADTTGGRKARKYYFLSKMGLGNTFDQEDIDRYYAKNMVTDSRQSPPTATIQTEFNQMKNIDIANHQDYGYFGRRCSDNYVNDGLIREVTNDKIRKVMFDMYLLKALVVDDASLRKEGKMTSIGVTAMDSCGNLLQAFGNPIQFVRKTITAEALAIHESLENAKGNGWLEVQICLMLKVWWI</sequence>
<dbReference type="Proteomes" id="UP000823775">
    <property type="component" value="Unassembled WGS sequence"/>
</dbReference>
<keyword evidence="2" id="KW-1185">Reference proteome</keyword>
<evidence type="ECO:0000313" key="2">
    <source>
        <dbReference type="Proteomes" id="UP000823775"/>
    </source>
</evidence>
<evidence type="ECO:0008006" key="3">
    <source>
        <dbReference type="Google" id="ProtNLM"/>
    </source>
</evidence>
<name>A0ABS8VFQ2_DATST</name>
<dbReference type="EMBL" id="JACEIK010004474">
    <property type="protein sequence ID" value="MCD9645591.1"/>
    <property type="molecule type" value="Genomic_DNA"/>
</dbReference>
<protein>
    <recommendedName>
        <fullName evidence="3">RNase H type-1 domain-containing protein</fullName>
    </recommendedName>
</protein>